<evidence type="ECO:0000313" key="8">
    <source>
        <dbReference type="EMBL" id="TKR92656.1"/>
    </source>
</evidence>
<feature type="transmembrane region" description="Helical" evidence="5">
    <location>
        <begin position="304"/>
        <end position="322"/>
    </location>
</feature>
<feature type="transmembrane region" description="Helical" evidence="5">
    <location>
        <begin position="95"/>
        <end position="120"/>
    </location>
</feature>
<feature type="chain" id="PRO_5020330919" description="G-protein coupled receptors family 1 profile domain-containing protein" evidence="6">
    <location>
        <begin position="23"/>
        <end position="347"/>
    </location>
</feature>
<evidence type="ECO:0000256" key="3">
    <source>
        <dbReference type="ARBA" id="ARBA00022989"/>
    </source>
</evidence>
<sequence>MLACGVLKVILLCMAYLPFSNQKQDVVFDDYDVEYLDLMGFSIVNKTEIIPPFTRPEVLLAILTVVFSVAACAVNMWILINLFHSRTFLELRTTTVLFFLTLTVFFVGTFLLPCFIYSMFDGADVFDQNMKLCTIQANALLFFRLVVVISQCVIAILHLYSINAYRAKGHFPAPLDLSKNKATVLFFYLAIAAISVFILTPDIFLVERKVVFFHWAHHCLIVPYANGIYSIPMGNLICGIVLPIATIVLLVVALVRGKGCESHTHQYTLKTNVFFILCIIFTCVAQVDLFLLRTQYSWFETLNILRYYVVGMILPVFYYTFVRAVEDGLVIMKKDATPDRTDALLTG</sequence>
<dbReference type="Proteomes" id="UP000298663">
    <property type="component" value="Unassembled WGS sequence"/>
</dbReference>
<feature type="signal peptide" evidence="6">
    <location>
        <begin position="1"/>
        <end position="22"/>
    </location>
</feature>
<feature type="domain" description="G-protein coupled receptors family 1 profile" evidence="7">
    <location>
        <begin position="74"/>
        <end position="256"/>
    </location>
</feature>
<dbReference type="PROSITE" id="PS50262">
    <property type="entry name" value="G_PROTEIN_RECEP_F1_2"/>
    <property type="match status" value="1"/>
</dbReference>
<organism evidence="8 9">
    <name type="scientific">Steinernema carpocapsae</name>
    <name type="common">Entomopathogenic nematode</name>
    <dbReference type="NCBI Taxonomy" id="34508"/>
    <lineage>
        <taxon>Eukaryota</taxon>
        <taxon>Metazoa</taxon>
        <taxon>Ecdysozoa</taxon>
        <taxon>Nematoda</taxon>
        <taxon>Chromadorea</taxon>
        <taxon>Rhabditida</taxon>
        <taxon>Tylenchina</taxon>
        <taxon>Panagrolaimomorpha</taxon>
        <taxon>Strongyloidoidea</taxon>
        <taxon>Steinernematidae</taxon>
        <taxon>Steinernema</taxon>
    </lineage>
</organism>
<reference evidence="8 9" key="2">
    <citation type="journal article" date="2019" name="G3 (Bethesda)">
        <title>Hybrid Assembly of the Genome of the Entomopathogenic Nematode Steinernema carpocapsae Identifies the X-Chromosome.</title>
        <authorList>
            <person name="Serra L."/>
            <person name="Macchietto M."/>
            <person name="Macias-Munoz A."/>
            <person name="McGill C.J."/>
            <person name="Rodriguez I.M."/>
            <person name="Rodriguez B."/>
            <person name="Murad R."/>
            <person name="Mortazavi A."/>
        </authorList>
    </citation>
    <scope>NUCLEOTIDE SEQUENCE [LARGE SCALE GENOMIC DNA]</scope>
    <source>
        <strain evidence="8 9">ALL</strain>
    </source>
</reference>
<gene>
    <name evidence="8" type="ORF">L596_007269</name>
</gene>
<dbReference type="EMBL" id="AZBU02000002">
    <property type="protein sequence ID" value="TKR92656.1"/>
    <property type="molecule type" value="Genomic_DNA"/>
</dbReference>
<keyword evidence="4 5" id="KW-0472">Membrane</keyword>
<evidence type="ECO:0000256" key="2">
    <source>
        <dbReference type="ARBA" id="ARBA00022692"/>
    </source>
</evidence>
<feature type="transmembrane region" description="Helical" evidence="5">
    <location>
        <begin position="274"/>
        <end position="292"/>
    </location>
</feature>
<feature type="transmembrane region" description="Helical" evidence="5">
    <location>
        <begin position="236"/>
        <end position="254"/>
    </location>
</feature>
<dbReference type="AlphaFoldDB" id="A0A4U5P8V0"/>
<protein>
    <recommendedName>
        <fullName evidence="7">G-protein coupled receptors family 1 profile domain-containing protein</fullName>
    </recommendedName>
</protein>
<dbReference type="GO" id="GO:0016020">
    <property type="term" value="C:membrane"/>
    <property type="evidence" value="ECO:0007669"/>
    <property type="project" value="UniProtKB-SubCell"/>
</dbReference>
<evidence type="ECO:0000256" key="4">
    <source>
        <dbReference type="ARBA" id="ARBA00023136"/>
    </source>
</evidence>
<keyword evidence="6" id="KW-0732">Signal</keyword>
<evidence type="ECO:0000256" key="6">
    <source>
        <dbReference type="SAM" id="SignalP"/>
    </source>
</evidence>
<feature type="transmembrane region" description="Helical" evidence="5">
    <location>
        <begin position="58"/>
        <end position="83"/>
    </location>
</feature>
<evidence type="ECO:0000259" key="7">
    <source>
        <dbReference type="PROSITE" id="PS50262"/>
    </source>
</evidence>
<accession>A0A4U5P8V0</accession>
<name>A0A4U5P8V0_STECR</name>
<proteinExistence type="predicted"/>
<feature type="transmembrane region" description="Helical" evidence="5">
    <location>
        <begin position="140"/>
        <end position="161"/>
    </location>
</feature>
<dbReference type="InterPro" id="IPR017452">
    <property type="entry name" value="GPCR_Rhodpsn_7TM"/>
</dbReference>
<reference evidence="8 9" key="1">
    <citation type="journal article" date="2015" name="Genome Biol.">
        <title>Comparative genomics of Steinernema reveals deeply conserved gene regulatory networks.</title>
        <authorList>
            <person name="Dillman A.R."/>
            <person name="Macchietto M."/>
            <person name="Porter C.F."/>
            <person name="Rogers A."/>
            <person name="Williams B."/>
            <person name="Antoshechkin I."/>
            <person name="Lee M.M."/>
            <person name="Goodwin Z."/>
            <person name="Lu X."/>
            <person name="Lewis E.E."/>
            <person name="Goodrich-Blair H."/>
            <person name="Stock S.P."/>
            <person name="Adams B.J."/>
            <person name="Sternberg P.W."/>
            <person name="Mortazavi A."/>
        </authorList>
    </citation>
    <scope>NUCLEOTIDE SEQUENCE [LARGE SCALE GENOMIC DNA]</scope>
    <source>
        <strain evidence="8 9">ALL</strain>
    </source>
</reference>
<comment type="caution">
    <text evidence="8">The sequence shown here is derived from an EMBL/GenBank/DDBJ whole genome shotgun (WGS) entry which is preliminary data.</text>
</comment>
<evidence type="ECO:0000313" key="9">
    <source>
        <dbReference type="Proteomes" id="UP000298663"/>
    </source>
</evidence>
<comment type="subcellular location">
    <subcellularLocation>
        <location evidence="1">Membrane</location>
    </subcellularLocation>
</comment>
<evidence type="ECO:0000256" key="5">
    <source>
        <dbReference type="SAM" id="Phobius"/>
    </source>
</evidence>
<keyword evidence="9" id="KW-1185">Reference proteome</keyword>
<keyword evidence="2 5" id="KW-0812">Transmembrane</keyword>
<keyword evidence="3 5" id="KW-1133">Transmembrane helix</keyword>
<evidence type="ECO:0000256" key="1">
    <source>
        <dbReference type="ARBA" id="ARBA00004370"/>
    </source>
</evidence>
<feature type="transmembrane region" description="Helical" evidence="5">
    <location>
        <begin position="182"/>
        <end position="200"/>
    </location>
</feature>